<organism evidence="17 18">
    <name type="scientific">Streptomyces solicathayae</name>
    <dbReference type="NCBI Taxonomy" id="3081768"/>
    <lineage>
        <taxon>Bacteria</taxon>
        <taxon>Bacillati</taxon>
        <taxon>Actinomycetota</taxon>
        <taxon>Actinomycetes</taxon>
        <taxon>Kitasatosporales</taxon>
        <taxon>Streptomycetaceae</taxon>
        <taxon>Streptomyces</taxon>
    </lineage>
</organism>
<dbReference type="RefSeq" id="WP_318104305.1">
    <property type="nucleotide sequence ID" value="NZ_CP137573.1"/>
</dbReference>
<evidence type="ECO:0000256" key="13">
    <source>
        <dbReference type="ARBA" id="ARBA00022993"/>
    </source>
</evidence>
<gene>
    <name evidence="16" type="primary">coaX</name>
    <name evidence="17" type="ORF">R2D22_16500</name>
</gene>
<comment type="cofactor">
    <cofactor evidence="2">
        <name>K(+)</name>
        <dbReference type="ChEBI" id="CHEBI:29103"/>
    </cofactor>
</comment>
<feature type="binding site" evidence="16">
    <location>
        <begin position="112"/>
        <end position="115"/>
    </location>
    <ligand>
        <name>substrate</name>
    </ligand>
</feature>
<evidence type="ECO:0000256" key="12">
    <source>
        <dbReference type="ARBA" id="ARBA00022958"/>
    </source>
</evidence>
<dbReference type="EC" id="2.7.1.33" evidence="6 16"/>
<evidence type="ECO:0000256" key="14">
    <source>
        <dbReference type="ARBA" id="ARBA00038036"/>
    </source>
</evidence>
<comment type="pathway">
    <text evidence="4 16">Cofactor biosynthesis; coenzyme A biosynthesis; CoA from (R)-pantothenate: step 1/5.</text>
</comment>
<proteinExistence type="inferred from homology"/>
<evidence type="ECO:0000256" key="15">
    <source>
        <dbReference type="ARBA" id="ARBA00040883"/>
    </source>
</evidence>
<comment type="similarity">
    <text evidence="14 16">Belongs to the type III pantothenate kinase family.</text>
</comment>
<evidence type="ECO:0000256" key="9">
    <source>
        <dbReference type="ARBA" id="ARBA00022741"/>
    </source>
</evidence>
<dbReference type="NCBIfam" id="NF009855">
    <property type="entry name" value="PRK13321.1"/>
    <property type="match status" value="1"/>
</dbReference>
<dbReference type="Pfam" id="PF03309">
    <property type="entry name" value="Pan_kinase"/>
    <property type="match status" value="1"/>
</dbReference>
<dbReference type="CDD" id="cd24015">
    <property type="entry name" value="ASKHA_NBD_PanK-III"/>
    <property type="match status" value="1"/>
</dbReference>
<feature type="binding site" evidence="16">
    <location>
        <position position="189"/>
    </location>
    <ligand>
        <name>substrate</name>
    </ligand>
</feature>
<dbReference type="InterPro" id="IPR043129">
    <property type="entry name" value="ATPase_NBD"/>
</dbReference>
<feature type="binding site" evidence="16">
    <location>
        <position position="134"/>
    </location>
    <ligand>
        <name>K(+)</name>
        <dbReference type="ChEBI" id="CHEBI:29103"/>
    </ligand>
</feature>
<evidence type="ECO:0000256" key="4">
    <source>
        <dbReference type="ARBA" id="ARBA00005225"/>
    </source>
</evidence>
<keyword evidence="11 16" id="KW-0067">ATP-binding</keyword>
<feature type="binding site" evidence="16">
    <location>
        <position position="137"/>
    </location>
    <ligand>
        <name>ATP</name>
        <dbReference type="ChEBI" id="CHEBI:30616"/>
    </ligand>
</feature>
<comment type="caution">
    <text evidence="16">Lacks conserved residue(s) required for the propagation of feature annotation.</text>
</comment>
<feature type="binding site" evidence="16">
    <location>
        <begin position="6"/>
        <end position="13"/>
    </location>
    <ligand>
        <name>ATP</name>
        <dbReference type="ChEBI" id="CHEBI:30616"/>
    </ligand>
</feature>
<evidence type="ECO:0000313" key="17">
    <source>
        <dbReference type="EMBL" id="WOX22910.1"/>
    </source>
</evidence>
<evidence type="ECO:0000256" key="2">
    <source>
        <dbReference type="ARBA" id="ARBA00001958"/>
    </source>
</evidence>
<keyword evidence="9 16" id="KW-0547">Nucleotide-binding</keyword>
<dbReference type="PANTHER" id="PTHR34265">
    <property type="entry name" value="TYPE III PANTOTHENATE KINASE"/>
    <property type="match status" value="1"/>
</dbReference>
<dbReference type="SUPFAM" id="SSF53067">
    <property type="entry name" value="Actin-like ATPase domain"/>
    <property type="match status" value="2"/>
</dbReference>
<keyword evidence="7 16" id="KW-0963">Cytoplasm</keyword>
<protein>
    <recommendedName>
        <fullName evidence="15 16">Type III pantothenate kinase</fullName>
        <ecNumber evidence="6 16">2.7.1.33</ecNumber>
    </recommendedName>
    <alternativeName>
        <fullName evidence="16">PanK-III</fullName>
    </alternativeName>
    <alternativeName>
        <fullName evidence="16">Pantothenic acid kinase</fullName>
    </alternativeName>
</protein>
<comment type="subcellular location">
    <subcellularLocation>
        <location evidence="3 16">Cytoplasm</location>
    </subcellularLocation>
</comment>
<reference evidence="17 18" key="1">
    <citation type="submission" date="2023-10" db="EMBL/GenBank/DDBJ databases">
        <title>The genome sequence of Streptomyces sp. HUAS YS2.</title>
        <authorList>
            <person name="Mo P."/>
        </authorList>
    </citation>
    <scope>NUCLEOTIDE SEQUENCE [LARGE SCALE GENOMIC DNA]</scope>
    <source>
        <strain evidence="17 18">HUAS YS2</strain>
    </source>
</reference>
<evidence type="ECO:0000256" key="11">
    <source>
        <dbReference type="ARBA" id="ARBA00022840"/>
    </source>
</evidence>
<evidence type="ECO:0000313" key="18">
    <source>
        <dbReference type="Proteomes" id="UP001301731"/>
    </source>
</evidence>
<dbReference type="NCBIfam" id="NF009845">
    <property type="entry name" value="PRK13318.1-3"/>
    <property type="match status" value="1"/>
</dbReference>
<dbReference type="InterPro" id="IPR004619">
    <property type="entry name" value="Type_III_PanK"/>
</dbReference>
<evidence type="ECO:0000256" key="1">
    <source>
        <dbReference type="ARBA" id="ARBA00001206"/>
    </source>
</evidence>
<evidence type="ECO:0000256" key="3">
    <source>
        <dbReference type="ARBA" id="ARBA00004496"/>
    </source>
</evidence>
<comment type="subunit">
    <text evidence="5 16">Homodimer.</text>
</comment>
<evidence type="ECO:0000256" key="6">
    <source>
        <dbReference type="ARBA" id="ARBA00012102"/>
    </source>
</evidence>
<accession>A0ABZ0LUB9</accession>
<keyword evidence="16" id="KW-0479">Metal-binding</keyword>
<dbReference type="EMBL" id="CP137573">
    <property type="protein sequence ID" value="WOX22910.1"/>
    <property type="molecule type" value="Genomic_DNA"/>
</dbReference>
<name>A0ABZ0LUB9_9ACTN</name>
<keyword evidence="10 16" id="KW-0418">Kinase</keyword>
<sequence length="267" mass="28251">MLLTIDVGNTQTTLGLFDGEEVVEHWRISTDPRRTADELAVLLQGLMGMHPLLGEELGDGIEGIAICSTVPTVLHELREVTRRYYGDVPAVLVEPGVKTGVPILADNPKEVGADRIVNTVAAVELYGGPAIVVDFGTATTYDAITARGEYAGGAIAPGIEISVEALGVRGAQLRKIELARPRSVIGKNTVECMQSGIVFGFAGQVDGVVARMKRELAGSGDPADVTVIATGGLAPMVLGESTEIDAHEPWLTLIGLRLVYERNTARL</sequence>
<evidence type="ECO:0000256" key="7">
    <source>
        <dbReference type="ARBA" id="ARBA00022490"/>
    </source>
</evidence>
<evidence type="ECO:0000256" key="10">
    <source>
        <dbReference type="ARBA" id="ARBA00022777"/>
    </source>
</evidence>
<comment type="catalytic activity">
    <reaction evidence="1 16">
        <text>(R)-pantothenate + ATP = (R)-4'-phosphopantothenate + ADP + H(+)</text>
        <dbReference type="Rhea" id="RHEA:16373"/>
        <dbReference type="ChEBI" id="CHEBI:10986"/>
        <dbReference type="ChEBI" id="CHEBI:15378"/>
        <dbReference type="ChEBI" id="CHEBI:29032"/>
        <dbReference type="ChEBI" id="CHEBI:30616"/>
        <dbReference type="ChEBI" id="CHEBI:456216"/>
        <dbReference type="EC" id="2.7.1.33"/>
    </reaction>
</comment>
<evidence type="ECO:0000256" key="5">
    <source>
        <dbReference type="ARBA" id="ARBA00011738"/>
    </source>
</evidence>
<keyword evidence="13 16" id="KW-0173">Coenzyme A biosynthesis</keyword>
<comment type="function">
    <text evidence="16">Catalyzes the phosphorylation of pantothenate (Pan), the first step in CoA biosynthesis.</text>
</comment>
<feature type="active site" description="Proton acceptor" evidence="16">
    <location>
        <position position="114"/>
    </location>
</feature>
<dbReference type="GO" id="GO:0004594">
    <property type="term" value="F:pantothenate kinase activity"/>
    <property type="evidence" value="ECO:0007669"/>
    <property type="project" value="UniProtKB-EC"/>
</dbReference>
<comment type="cofactor">
    <cofactor evidence="16">
        <name>NH4(+)</name>
        <dbReference type="ChEBI" id="CHEBI:28938"/>
    </cofactor>
    <cofactor evidence="16">
        <name>K(+)</name>
        <dbReference type="ChEBI" id="CHEBI:29103"/>
    </cofactor>
    <text evidence="16">A monovalent cation. Ammonium or potassium.</text>
</comment>
<evidence type="ECO:0000256" key="8">
    <source>
        <dbReference type="ARBA" id="ARBA00022679"/>
    </source>
</evidence>
<dbReference type="Proteomes" id="UP001301731">
    <property type="component" value="Chromosome"/>
</dbReference>
<evidence type="ECO:0000256" key="16">
    <source>
        <dbReference type="HAMAP-Rule" id="MF_01274"/>
    </source>
</evidence>
<keyword evidence="12 16" id="KW-0630">Potassium</keyword>
<dbReference type="Gene3D" id="3.30.420.40">
    <property type="match status" value="2"/>
</dbReference>
<keyword evidence="8 16" id="KW-0808">Transferase</keyword>
<keyword evidence="18" id="KW-1185">Reference proteome</keyword>
<dbReference type="NCBIfam" id="TIGR00671">
    <property type="entry name" value="baf"/>
    <property type="match status" value="1"/>
</dbReference>
<dbReference type="HAMAP" id="MF_01274">
    <property type="entry name" value="Pantothen_kinase_3"/>
    <property type="match status" value="1"/>
</dbReference>
<dbReference type="PANTHER" id="PTHR34265:SF1">
    <property type="entry name" value="TYPE III PANTOTHENATE KINASE"/>
    <property type="match status" value="1"/>
</dbReference>